<protein>
    <recommendedName>
        <fullName evidence="8">Protein kinase domain-containing protein</fullName>
    </recommendedName>
</protein>
<evidence type="ECO:0000256" key="1">
    <source>
        <dbReference type="ARBA" id="ARBA00006485"/>
    </source>
</evidence>
<name>A0A6A1UJ21_9ROSI</name>
<keyword evidence="2" id="KW-0808">Transferase</keyword>
<comment type="similarity">
    <text evidence="1">Belongs to the protein kinase superfamily. CMGC Ser/Thr protein kinase family. CDC2/CDKX subfamily.</text>
</comment>
<evidence type="ECO:0000256" key="5">
    <source>
        <dbReference type="ARBA" id="ARBA00022840"/>
    </source>
</evidence>
<keyword evidence="3 6" id="KW-0547">Nucleotide-binding</keyword>
<dbReference type="PROSITE" id="PS50011">
    <property type="entry name" value="PROTEIN_KINASE_DOM"/>
    <property type="match status" value="1"/>
</dbReference>
<keyword evidence="10" id="KW-1185">Reference proteome</keyword>
<dbReference type="InterPro" id="IPR008271">
    <property type="entry name" value="Ser/Thr_kinase_AS"/>
</dbReference>
<dbReference type="PANTHER" id="PTHR24056">
    <property type="entry name" value="CELL DIVISION PROTEIN KINASE"/>
    <property type="match status" value="1"/>
</dbReference>
<evidence type="ECO:0000256" key="3">
    <source>
        <dbReference type="ARBA" id="ARBA00022741"/>
    </source>
</evidence>
<dbReference type="EMBL" id="RXIC02000192">
    <property type="protein sequence ID" value="KAB1200239.1"/>
    <property type="molecule type" value="Genomic_DNA"/>
</dbReference>
<dbReference type="GO" id="GO:0010468">
    <property type="term" value="P:regulation of gene expression"/>
    <property type="evidence" value="ECO:0007669"/>
    <property type="project" value="TreeGrafter"/>
</dbReference>
<organism evidence="9 10">
    <name type="scientific">Morella rubra</name>
    <name type="common">Chinese bayberry</name>
    <dbReference type="NCBI Taxonomy" id="262757"/>
    <lineage>
        <taxon>Eukaryota</taxon>
        <taxon>Viridiplantae</taxon>
        <taxon>Streptophyta</taxon>
        <taxon>Embryophyta</taxon>
        <taxon>Tracheophyta</taxon>
        <taxon>Spermatophyta</taxon>
        <taxon>Magnoliopsida</taxon>
        <taxon>eudicotyledons</taxon>
        <taxon>Gunneridae</taxon>
        <taxon>Pentapetalae</taxon>
        <taxon>rosids</taxon>
        <taxon>fabids</taxon>
        <taxon>Fagales</taxon>
        <taxon>Myricaceae</taxon>
        <taxon>Morella</taxon>
    </lineage>
</organism>
<dbReference type="GO" id="GO:0007165">
    <property type="term" value="P:signal transduction"/>
    <property type="evidence" value="ECO:0007669"/>
    <property type="project" value="TreeGrafter"/>
</dbReference>
<gene>
    <name evidence="9" type="ORF">CJ030_MR0G007784</name>
</gene>
<sequence>MNQYQEILRIGEGVSGVVYMALDLETNKAVALKKLNLGQEPAEIPTTVIREISILKELQHENIVKLLDVVHSRKGLCLVFEYFDRDLKQHMFSSPEFSKDLCEAKMFLLQILRGIAYCHSHRVLHRDLKPRNLLIDSTSKVLKIADFGLARVFDSPVCTHSPKVGTPQFRAPELLLGSCSYSTPVDVWSAGCIFAEMVNQRRLFPSSPKNELDIIFSVLGTPDEDTWPGVTSLPNFPSGSTKFPPQDLARVFPSLDSDGIDLLSKMLCLNPSRRITARSALEHNYFKDMAPSFLSNHPCDTEMSL</sequence>
<accession>A0A6A1UJ21</accession>
<keyword evidence="5 6" id="KW-0067">ATP-binding</keyword>
<dbReference type="SMART" id="SM00220">
    <property type="entry name" value="S_TKc"/>
    <property type="match status" value="1"/>
</dbReference>
<dbReference type="GO" id="GO:0004693">
    <property type="term" value="F:cyclin-dependent protein serine/threonine kinase activity"/>
    <property type="evidence" value="ECO:0007669"/>
    <property type="project" value="TreeGrafter"/>
</dbReference>
<evidence type="ECO:0000256" key="2">
    <source>
        <dbReference type="ARBA" id="ARBA00022679"/>
    </source>
</evidence>
<dbReference type="PROSITE" id="PS00107">
    <property type="entry name" value="PROTEIN_KINASE_ATP"/>
    <property type="match status" value="1"/>
</dbReference>
<evidence type="ECO:0000259" key="8">
    <source>
        <dbReference type="PROSITE" id="PS50011"/>
    </source>
</evidence>
<dbReference type="Gene3D" id="3.30.200.20">
    <property type="entry name" value="Phosphorylase Kinase, domain 1"/>
    <property type="match status" value="1"/>
</dbReference>
<dbReference type="GO" id="GO:0030332">
    <property type="term" value="F:cyclin binding"/>
    <property type="evidence" value="ECO:0007669"/>
    <property type="project" value="TreeGrafter"/>
</dbReference>
<evidence type="ECO:0000256" key="7">
    <source>
        <dbReference type="RuleBase" id="RU000304"/>
    </source>
</evidence>
<keyword evidence="7" id="KW-0723">Serine/threonine-protein kinase</keyword>
<evidence type="ECO:0000256" key="4">
    <source>
        <dbReference type="ARBA" id="ARBA00022777"/>
    </source>
</evidence>
<dbReference type="SUPFAM" id="SSF56112">
    <property type="entry name" value="Protein kinase-like (PK-like)"/>
    <property type="match status" value="1"/>
</dbReference>
<evidence type="ECO:0000256" key="6">
    <source>
        <dbReference type="PROSITE-ProRule" id="PRU10141"/>
    </source>
</evidence>
<dbReference type="GO" id="GO:0051445">
    <property type="term" value="P:regulation of meiotic cell cycle"/>
    <property type="evidence" value="ECO:0007669"/>
    <property type="project" value="TreeGrafter"/>
</dbReference>
<dbReference type="OrthoDB" id="1732493at2759"/>
<dbReference type="AlphaFoldDB" id="A0A6A1UJ21"/>
<dbReference type="GO" id="GO:0000307">
    <property type="term" value="C:cyclin-dependent protein kinase holoenzyme complex"/>
    <property type="evidence" value="ECO:0007669"/>
    <property type="project" value="TreeGrafter"/>
</dbReference>
<feature type="domain" description="Protein kinase" evidence="8">
    <location>
        <begin position="4"/>
        <end position="286"/>
    </location>
</feature>
<dbReference type="Gene3D" id="1.10.510.10">
    <property type="entry name" value="Transferase(Phosphotransferase) domain 1"/>
    <property type="match status" value="1"/>
</dbReference>
<dbReference type="Proteomes" id="UP000516437">
    <property type="component" value="Unassembled WGS sequence"/>
</dbReference>
<dbReference type="FunFam" id="1.10.510.10:FF:000611">
    <property type="entry name" value="CMGC family protein kinase"/>
    <property type="match status" value="1"/>
</dbReference>
<dbReference type="InterPro" id="IPR050108">
    <property type="entry name" value="CDK"/>
</dbReference>
<keyword evidence="4" id="KW-0418">Kinase</keyword>
<dbReference type="GO" id="GO:0005524">
    <property type="term" value="F:ATP binding"/>
    <property type="evidence" value="ECO:0007669"/>
    <property type="project" value="UniProtKB-UniRule"/>
</dbReference>
<dbReference type="GO" id="GO:0005634">
    <property type="term" value="C:nucleus"/>
    <property type="evidence" value="ECO:0007669"/>
    <property type="project" value="TreeGrafter"/>
</dbReference>
<dbReference type="GO" id="GO:0010389">
    <property type="term" value="P:regulation of G2/M transition of mitotic cell cycle"/>
    <property type="evidence" value="ECO:0007669"/>
    <property type="project" value="TreeGrafter"/>
</dbReference>
<dbReference type="InterPro" id="IPR000719">
    <property type="entry name" value="Prot_kinase_dom"/>
</dbReference>
<comment type="caution">
    <text evidence="9">The sequence shown here is derived from an EMBL/GenBank/DDBJ whole genome shotgun (WGS) entry which is preliminary data.</text>
</comment>
<dbReference type="GO" id="GO:0000082">
    <property type="term" value="P:G1/S transition of mitotic cell cycle"/>
    <property type="evidence" value="ECO:0007669"/>
    <property type="project" value="TreeGrafter"/>
</dbReference>
<dbReference type="GO" id="GO:0005737">
    <property type="term" value="C:cytoplasm"/>
    <property type="evidence" value="ECO:0007669"/>
    <property type="project" value="TreeGrafter"/>
</dbReference>
<feature type="binding site" evidence="6">
    <location>
        <position position="33"/>
    </location>
    <ligand>
        <name>ATP</name>
        <dbReference type="ChEBI" id="CHEBI:30616"/>
    </ligand>
</feature>
<dbReference type="InterPro" id="IPR011009">
    <property type="entry name" value="Kinase-like_dom_sf"/>
</dbReference>
<reference evidence="9 10" key="1">
    <citation type="journal article" date="2019" name="Plant Biotechnol. J.">
        <title>The red bayberry genome and genetic basis of sex determination.</title>
        <authorList>
            <person name="Jia H.M."/>
            <person name="Jia H.J."/>
            <person name="Cai Q.L."/>
            <person name="Wang Y."/>
            <person name="Zhao H.B."/>
            <person name="Yang W.F."/>
            <person name="Wang G.Y."/>
            <person name="Li Y.H."/>
            <person name="Zhan D.L."/>
            <person name="Shen Y.T."/>
            <person name="Niu Q.F."/>
            <person name="Chang L."/>
            <person name="Qiu J."/>
            <person name="Zhao L."/>
            <person name="Xie H.B."/>
            <person name="Fu W.Y."/>
            <person name="Jin J."/>
            <person name="Li X.W."/>
            <person name="Jiao Y."/>
            <person name="Zhou C.C."/>
            <person name="Tu T."/>
            <person name="Chai C.Y."/>
            <person name="Gao J.L."/>
            <person name="Fan L.J."/>
            <person name="van de Weg E."/>
            <person name="Wang J.Y."/>
            <person name="Gao Z.S."/>
        </authorList>
    </citation>
    <scope>NUCLEOTIDE SEQUENCE [LARGE SCALE GENOMIC DNA]</scope>
    <source>
        <tissue evidence="9">Leaves</tissue>
    </source>
</reference>
<dbReference type="InterPro" id="IPR017441">
    <property type="entry name" value="Protein_kinase_ATP_BS"/>
</dbReference>
<evidence type="ECO:0000313" key="10">
    <source>
        <dbReference type="Proteomes" id="UP000516437"/>
    </source>
</evidence>
<dbReference type="PANTHER" id="PTHR24056:SF366">
    <property type="entry name" value="CYCLIN-DEPENDENT KINASE"/>
    <property type="match status" value="1"/>
</dbReference>
<dbReference type="FunFam" id="3.30.200.20:FF:000579">
    <property type="entry name" value="cyclin-dependent kinase 20"/>
    <property type="match status" value="1"/>
</dbReference>
<proteinExistence type="inferred from homology"/>
<evidence type="ECO:0000313" key="9">
    <source>
        <dbReference type="EMBL" id="KAB1200239.1"/>
    </source>
</evidence>
<dbReference type="PROSITE" id="PS00108">
    <property type="entry name" value="PROTEIN_KINASE_ST"/>
    <property type="match status" value="1"/>
</dbReference>
<dbReference type="Pfam" id="PF00069">
    <property type="entry name" value="Pkinase"/>
    <property type="match status" value="1"/>
</dbReference>